<sequence>MTKPYDLLAVAAAFGETRQMSLRDPKFREAFASHVEASLDEALDDPLLLHGQRTQAMFEALVFALGEVMLIKQEDGGRLFPSDRFRLPDNRIVLQGGEQWLVEVKNVYRHDPTIQRSNRLLRRPYLEAQQAYAAATGAKLKLAVYWARWSIWTLVSPEDFTDVNGDVSIDLHEAMRANELAELGDRTLGTRAPLRFRMVMDGEKTSPIAANGDVLITIGKAQLMAGERVIEDEIEREIASVLMEYGDWTCDGPLAQIEGDRLLSIDFVWEPEHATPGQGFDMVGTLSRMFARYYARKTLREGEVRQLRAPMRPGWFAPLTSGEMPQRVLPLWRFALKPVAPLRKAA</sequence>
<dbReference type="Proteomes" id="UP000515861">
    <property type="component" value="Chromosome"/>
</dbReference>
<dbReference type="KEGG" id="ssau:H8M03_02945"/>
<reference evidence="1 2" key="1">
    <citation type="submission" date="2020-08" db="EMBL/GenBank/DDBJ databases">
        <title>Sphingomonas sp. sand1-3 16S ribosomal RNA gene Genome sequencing and assembly.</title>
        <authorList>
            <person name="Kang M."/>
        </authorList>
    </citation>
    <scope>NUCLEOTIDE SEQUENCE [LARGE SCALE GENOMIC DNA]</scope>
    <source>
        <strain evidence="2">sand1-3</strain>
    </source>
</reference>
<gene>
    <name evidence="1" type="ORF">H8M03_02945</name>
</gene>
<evidence type="ECO:0000313" key="1">
    <source>
        <dbReference type="EMBL" id="QNM83319.1"/>
    </source>
</evidence>
<organism evidence="1 2">
    <name type="scientific">Sphingomonas sabuli</name>
    <dbReference type="NCBI Taxonomy" id="2764186"/>
    <lineage>
        <taxon>Bacteria</taxon>
        <taxon>Pseudomonadati</taxon>
        <taxon>Pseudomonadota</taxon>
        <taxon>Alphaproteobacteria</taxon>
        <taxon>Sphingomonadales</taxon>
        <taxon>Sphingomonadaceae</taxon>
        <taxon>Sphingomonas</taxon>
    </lineage>
</organism>
<dbReference type="RefSeq" id="WP_187480274.1">
    <property type="nucleotide sequence ID" value="NZ_CP060697.1"/>
</dbReference>
<accession>A0A7G9L3X0</accession>
<protein>
    <submittedName>
        <fullName evidence="1">Uncharacterized protein</fullName>
    </submittedName>
</protein>
<dbReference type="EMBL" id="CP060697">
    <property type="protein sequence ID" value="QNM83319.1"/>
    <property type="molecule type" value="Genomic_DNA"/>
</dbReference>
<keyword evidence="2" id="KW-1185">Reference proteome</keyword>
<name>A0A7G9L3X0_9SPHN</name>
<evidence type="ECO:0000313" key="2">
    <source>
        <dbReference type="Proteomes" id="UP000515861"/>
    </source>
</evidence>
<dbReference type="AlphaFoldDB" id="A0A7G9L3X0"/>
<proteinExistence type="predicted"/>